<dbReference type="Pfam" id="PF00210">
    <property type="entry name" value="Ferritin"/>
    <property type="match status" value="1"/>
</dbReference>
<evidence type="ECO:0000313" key="5">
    <source>
        <dbReference type="Proteomes" id="UP001337681"/>
    </source>
</evidence>
<dbReference type="PANTHER" id="PTHR42932:SF3">
    <property type="entry name" value="DNA PROTECTION DURING STARVATION PROTEIN"/>
    <property type="match status" value="1"/>
</dbReference>
<organism evidence="4 5">
    <name type="scientific">Pedobacter flavus</name>
    <dbReference type="NCBI Taxonomy" id="3113906"/>
    <lineage>
        <taxon>Bacteria</taxon>
        <taxon>Pseudomonadati</taxon>
        <taxon>Bacteroidota</taxon>
        <taxon>Sphingobacteriia</taxon>
        <taxon>Sphingobacteriales</taxon>
        <taxon>Sphingobacteriaceae</taxon>
        <taxon>Pedobacter</taxon>
    </lineage>
</organism>
<dbReference type="Gene3D" id="1.20.1260.10">
    <property type="match status" value="1"/>
</dbReference>
<dbReference type="PIRSF" id="PIRSF005900">
    <property type="entry name" value="Dps"/>
    <property type="match status" value="1"/>
</dbReference>
<evidence type="ECO:0000313" key="4">
    <source>
        <dbReference type="EMBL" id="MEE1885920.1"/>
    </source>
</evidence>
<dbReference type="PRINTS" id="PR01346">
    <property type="entry name" value="HELNAPAPROT"/>
</dbReference>
<dbReference type="InterPro" id="IPR012347">
    <property type="entry name" value="Ferritin-like"/>
</dbReference>
<evidence type="ECO:0000259" key="3">
    <source>
        <dbReference type="Pfam" id="PF00210"/>
    </source>
</evidence>
<dbReference type="InterPro" id="IPR009078">
    <property type="entry name" value="Ferritin-like_SF"/>
</dbReference>
<dbReference type="SUPFAM" id="SSF47240">
    <property type="entry name" value="Ferritin-like"/>
    <property type="match status" value="1"/>
</dbReference>
<comment type="similarity">
    <text evidence="1 2">Belongs to the Dps family.</text>
</comment>
<protein>
    <submittedName>
        <fullName evidence="4">DNA starvation/stationary phase protection protein</fullName>
    </submittedName>
</protein>
<comment type="caution">
    <text evidence="4">The sequence shown here is derived from an EMBL/GenBank/DDBJ whole genome shotgun (WGS) entry which is preliminary data.</text>
</comment>
<feature type="domain" description="Ferritin/DPS" evidence="3">
    <location>
        <begin position="17"/>
        <end position="156"/>
    </location>
</feature>
<proteinExistence type="inferred from homology"/>
<reference evidence="4 5" key="1">
    <citation type="submission" date="2024-01" db="EMBL/GenBank/DDBJ databases">
        <title>Pedobacter sp. nov., isolated from oil-contaminated soil.</title>
        <authorList>
            <person name="Le N.T.T."/>
        </authorList>
    </citation>
    <scope>NUCLEOTIDE SEQUENCE [LARGE SCALE GENOMIC DNA]</scope>
    <source>
        <strain evidence="4 5">VNH31</strain>
    </source>
</reference>
<dbReference type="PANTHER" id="PTHR42932">
    <property type="entry name" value="GENERAL STRESS PROTEIN 20U"/>
    <property type="match status" value="1"/>
</dbReference>
<dbReference type="InterPro" id="IPR008331">
    <property type="entry name" value="Ferritin_DPS_dom"/>
</dbReference>
<dbReference type="EMBL" id="JAZDQU010000002">
    <property type="protein sequence ID" value="MEE1885920.1"/>
    <property type="molecule type" value="Genomic_DNA"/>
</dbReference>
<dbReference type="PROSITE" id="PS00819">
    <property type="entry name" value="DPS_2"/>
    <property type="match status" value="1"/>
</dbReference>
<accession>A0ABU7H3L4</accession>
<gene>
    <name evidence="4" type="ORF">VRU49_10880</name>
</gene>
<dbReference type="InterPro" id="IPR023188">
    <property type="entry name" value="DPS_DNA-bd_CS"/>
</dbReference>
<sequence length="156" mass="18059">MKTSIGITPKNLLEVSKVLNVLLADEHILYIKTRKAHWNIEGKDFLTMHNFFEDQYKQIETIIDELAERIRTIGHYAVGSLTEFLELTHLSEKSNSKTDSATFMKILLEDHESIIIHIREQLDKVGEDLKDEGTNDFLTGLLKAHEKMAWMLRAHL</sequence>
<evidence type="ECO:0000256" key="2">
    <source>
        <dbReference type="RuleBase" id="RU003875"/>
    </source>
</evidence>
<dbReference type="CDD" id="cd01043">
    <property type="entry name" value="DPS"/>
    <property type="match status" value="1"/>
</dbReference>
<dbReference type="InterPro" id="IPR002177">
    <property type="entry name" value="DPS_DNA-bd"/>
</dbReference>
<dbReference type="Proteomes" id="UP001337681">
    <property type="component" value="Unassembled WGS sequence"/>
</dbReference>
<name>A0ABU7H3L4_9SPHI</name>
<evidence type="ECO:0000256" key="1">
    <source>
        <dbReference type="ARBA" id="ARBA00009497"/>
    </source>
</evidence>
<keyword evidence="5" id="KW-1185">Reference proteome</keyword>
<dbReference type="RefSeq" id="WP_330146811.1">
    <property type="nucleotide sequence ID" value="NZ_JAZDQU010000002.1"/>
</dbReference>